<name>A0A1I2E577_9BURK</name>
<dbReference type="Proteomes" id="UP000199119">
    <property type="component" value="Unassembled WGS sequence"/>
</dbReference>
<reference evidence="2" key="1">
    <citation type="submission" date="2016-10" db="EMBL/GenBank/DDBJ databases">
        <authorList>
            <person name="Varghese N."/>
            <person name="Submissions S."/>
        </authorList>
    </citation>
    <scope>NUCLEOTIDE SEQUENCE [LARGE SCALE GENOMIC DNA]</scope>
    <source>
        <strain evidence="2">DSM 27981</strain>
    </source>
</reference>
<evidence type="ECO:0000313" key="1">
    <source>
        <dbReference type="EMBL" id="SFE87877.1"/>
    </source>
</evidence>
<dbReference type="PANTHER" id="PTHR43025">
    <property type="entry name" value="MONOGALACTOSYLDIACYLGLYCEROL SYNTHASE"/>
    <property type="match status" value="1"/>
</dbReference>
<dbReference type="RefSeq" id="WP_092939595.1">
    <property type="nucleotide sequence ID" value="NZ_FONX01000006.1"/>
</dbReference>
<dbReference type="STRING" id="1177982.SAMN04489711_106228"/>
<keyword evidence="2" id="KW-1185">Reference proteome</keyword>
<organism evidence="1 2">
    <name type="scientific">Paracidovorax wautersii</name>
    <dbReference type="NCBI Taxonomy" id="1177982"/>
    <lineage>
        <taxon>Bacteria</taxon>
        <taxon>Pseudomonadati</taxon>
        <taxon>Pseudomonadota</taxon>
        <taxon>Betaproteobacteria</taxon>
        <taxon>Burkholderiales</taxon>
        <taxon>Comamonadaceae</taxon>
        <taxon>Paracidovorax</taxon>
    </lineage>
</organism>
<sequence>MFERAAAAALPATRRPVVELIYFNAGSGHRASALALEAAIARAGLPWTVRLTHLFEVLDPTARFRQWTGMEPEDIYNRRLARGWTLGLGQELRLLQGMIRWSRKALVRRLAAHWHATAPDMVVSLVPNFNRSLGDSVAAALPGVPFVTVLTDLADCPPHFWIEPEVAGQHLVCGSPRAVEQARALGCDEARIHATSGMVLSPAFHDLPALDRAAGRAQLGFGAQRPVGLVLFGGEGSRAMLPIARQLPDTPLILACGRNAALARALRALPARAPRLVLDFTRDMPHYMRLADFFIGKPGSGSLSEAVQMGLPPIVTRNSWTMPQERYVTDWVRDNGLGLVLPSFARVAEAVQALQAELPRFQAAVARQRNQAAFEVPAVLARILAQAQQRPQPEPWRQAA</sequence>
<dbReference type="Gene3D" id="3.40.50.2000">
    <property type="entry name" value="Glycogen Phosphorylase B"/>
    <property type="match status" value="1"/>
</dbReference>
<dbReference type="OrthoDB" id="9815663at2"/>
<dbReference type="PANTHER" id="PTHR43025:SF3">
    <property type="entry name" value="MONOGALACTOSYLDIACYLGLYCEROL SYNTHASE 1, CHLOROPLASTIC"/>
    <property type="match status" value="1"/>
</dbReference>
<keyword evidence="1" id="KW-0808">Transferase</keyword>
<gene>
    <name evidence="1" type="ORF">SAMN04489711_106228</name>
</gene>
<dbReference type="EMBL" id="FONX01000006">
    <property type="protein sequence ID" value="SFE87877.1"/>
    <property type="molecule type" value="Genomic_DNA"/>
</dbReference>
<proteinExistence type="predicted"/>
<evidence type="ECO:0000313" key="2">
    <source>
        <dbReference type="Proteomes" id="UP000199119"/>
    </source>
</evidence>
<accession>A0A1I2E577</accession>
<protein>
    <submittedName>
        <fullName evidence="1">1,2-diacylglycerol 3-beta-galactosyltransferase</fullName>
    </submittedName>
</protein>
<dbReference type="AlphaFoldDB" id="A0A1I2E577"/>
<dbReference type="InterPro" id="IPR050519">
    <property type="entry name" value="Glycosyltransf_28_UgtP"/>
</dbReference>
<dbReference type="SUPFAM" id="SSF53756">
    <property type="entry name" value="UDP-Glycosyltransferase/glycogen phosphorylase"/>
    <property type="match status" value="1"/>
</dbReference>
<keyword evidence="1" id="KW-0328">Glycosyltransferase</keyword>
<dbReference type="GO" id="GO:0016757">
    <property type="term" value="F:glycosyltransferase activity"/>
    <property type="evidence" value="ECO:0007669"/>
    <property type="project" value="UniProtKB-KW"/>
</dbReference>